<keyword evidence="8" id="KW-1185">Reference proteome</keyword>
<accession>A0A0D2WJ49</accession>
<evidence type="ECO:0000313" key="7">
    <source>
        <dbReference type="EMBL" id="KJE89253.1"/>
    </source>
</evidence>
<dbReference type="Pfam" id="PF10350">
    <property type="entry name" value="DUF2428"/>
    <property type="match status" value="1"/>
</dbReference>
<dbReference type="Proteomes" id="UP000008743">
    <property type="component" value="Unassembled WGS sequence"/>
</dbReference>
<evidence type="ECO:0000256" key="2">
    <source>
        <dbReference type="ARBA" id="ARBA00022694"/>
    </source>
</evidence>
<dbReference type="InterPro" id="IPR056842">
    <property type="entry name" value="THADA-like_TPR_C"/>
</dbReference>
<dbReference type="InterPro" id="IPR016024">
    <property type="entry name" value="ARM-type_fold"/>
</dbReference>
<evidence type="ECO:0000256" key="3">
    <source>
        <dbReference type="SAM" id="MobiDB-lite"/>
    </source>
</evidence>
<dbReference type="OrthoDB" id="73997at2759"/>
<dbReference type="SUPFAM" id="SSF48371">
    <property type="entry name" value="ARM repeat"/>
    <property type="match status" value="1"/>
</dbReference>
<evidence type="ECO:0000259" key="4">
    <source>
        <dbReference type="Pfam" id="PF10350"/>
    </source>
</evidence>
<dbReference type="Pfam" id="PF25150">
    <property type="entry name" value="TPR_Trm732"/>
    <property type="match status" value="1"/>
</dbReference>
<feature type="region of interest" description="Disordered" evidence="3">
    <location>
        <begin position="118"/>
        <end position="140"/>
    </location>
</feature>
<dbReference type="EMBL" id="KE346360">
    <property type="protein sequence ID" value="KJE89253.1"/>
    <property type="molecule type" value="Genomic_DNA"/>
</dbReference>
<keyword evidence="2" id="KW-0819">tRNA processing</keyword>
<feature type="compositionally biased region" description="Low complexity" evidence="3">
    <location>
        <begin position="128"/>
        <end position="140"/>
    </location>
</feature>
<proteinExistence type="inferred from homology"/>
<dbReference type="InterPro" id="IPR056843">
    <property type="entry name" value="THADA-like_TPR"/>
</dbReference>
<comment type="similarity">
    <text evidence="1">Belongs to the THADA family.</text>
</comment>
<organism evidence="7 8">
    <name type="scientific">Capsaspora owczarzaki (strain ATCC 30864)</name>
    <dbReference type="NCBI Taxonomy" id="595528"/>
    <lineage>
        <taxon>Eukaryota</taxon>
        <taxon>Filasterea</taxon>
        <taxon>Capsaspora</taxon>
    </lineage>
</organism>
<dbReference type="PANTHER" id="PTHR14387:SF0">
    <property type="entry name" value="DUF2428 DOMAIN-CONTAINING PROTEIN"/>
    <property type="match status" value="1"/>
</dbReference>
<reference evidence="8" key="1">
    <citation type="submission" date="2011-02" db="EMBL/GenBank/DDBJ databases">
        <title>The Genome Sequence of Capsaspora owczarzaki ATCC 30864.</title>
        <authorList>
            <person name="Russ C."/>
            <person name="Cuomo C."/>
            <person name="Burger G."/>
            <person name="Gray M.W."/>
            <person name="Holland P.W.H."/>
            <person name="King N."/>
            <person name="Lang F.B.F."/>
            <person name="Roger A.J."/>
            <person name="Ruiz-Trillo I."/>
            <person name="Young S.K."/>
            <person name="Zeng Q."/>
            <person name="Gargeya S."/>
            <person name="Alvarado L."/>
            <person name="Berlin A."/>
            <person name="Chapman S.B."/>
            <person name="Chen Z."/>
            <person name="Freedman E."/>
            <person name="Gellesch M."/>
            <person name="Goldberg J."/>
            <person name="Griggs A."/>
            <person name="Gujja S."/>
            <person name="Heilman E."/>
            <person name="Heiman D."/>
            <person name="Howarth C."/>
            <person name="Mehta T."/>
            <person name="Neiman D."/>
            <person name="Pearson M."/>
            <person name="Roberts A."/>
            <person name="Saif S."/>
            <person name="Shea T."/>
            <person name="Shenoy N."/>
            <person name="Sisk P."/>
            <person name="Stolte C."/>
            <person name="Sykes S."/>
            <person name="White J."/>
            <person name="Yandava C."/>
            <person name="Haas B."/>
            <person name="Nusbaum C."/>
            <person name="Birren B."/>
        </authorList>
    </citation>
    <scope>NUCLEOTIDE SEQUENCE</scope>
    <source>
        <strain evidence="8">ATCC 30864</strain>
    </source>
</reference>
<dbReference type="PANTHER" id="PTHR14387">
    <property type="entry name" value="THADA/DEATH RECEPTOR INTERACTING PROTEIN"/>
    <property type="match status" value="1"/>
</dbReference>
<feature type="domain" description="DUF2428" evidence="4">
    <location>
        <begin position="1235"/>
        <end position="1517"/>
    </location>
</feature>
<dbReference type="STRING" id="595528.A0A0D2WJ49"/>
<sequence>MLNPTSGHAWTHARDAFRSLLALHPLELPHDARLGLQRFLALDQASSSTLTAISELETALKHIAAHSAPHGANASAVALATALMLLPSCTASSTAGTVDPERVGWMRTAAESHMLRPLLSSQAKPPVSSSSSSSSSSSNISQDAIASTQAAATAITQKTGAKNAAKPPKPAAAGASPELARAFLETALSVIENHLAHDSSTLCSHTLETLSLWSSLVDRHASTIAAACTVSSGVPALYTRILATSAATLRYLLEGLKSASLRIRELLQSSLNHHHHQQPEAARTPVANLKHLSEALHSSLKTTLQLIALGGGAFRNAAPLASLEELARALLLLVASPLITREPQQFALTAWLHLLSSAQNPDRADHGDQTAIWVRTFSSLLAPWADQPLTDPSPTTPEAALATPFTAPCFEAHCSPSSPAAAITLVRALLVACPSRILLARAVPQQANCLIVQILQVISCCLTLGSSATAAVRHSALQTFRLWIETLVGLFSEADQRAPSLDRSEHVPVEHASLASLAASLLEEQRAALVTRALWSLPDSVTSDAAQALRAYFSLIPRLTRFAGWPVEHSWRQIPAFSLCFTRICQAPTLSRHRYAFLAALAPYIVVHELLSAVPSFPWQLVCALAYEHCWSVVTDAYSALLTSTRAAALLTADIGGLSNHWADVWLPAFAAGLNLHRRADISQHIATVWVPVTLLAMPEALEPLCLHLLSAHQSTLSNLSVTVRSPSPTSLASSLAALNHDAVLDLDLLPAWNGTSSDMQGMDLAAASSLAQSAKPDFAPAPLESHQQRAARVIMLALLTCASSLRASKILCLADFPGLSHSPAAATTTTSLAGNSILSQTLAQRVASLFTLDFIASAATSGDPLVQAATLTFLAPVKATEPLTVPLLQLFSTAMHACLNTSFPPLRFALIGSARRIFTLVRAAATITLRTVTHEWGVLNKKQANVSLESILERHQSQVEMLRAGNAFFAETLDVLLEGIVPGSTFQRTTIALSLLAGLVDVLFEGIESGPTTNHAALDCWPQPMLAKMHIPAEADAQLLRHQLWVPVEPHSSRVVATLLQHLAYDTFEVNRALSRNMLNGHLRAGHLLAALPAASLASTSDADVHRSASEATFSSRSTSSSTSSEFSPSVLSGLEQACSLRAATSDSGVQRVATLFKLQHGASVEDSRQFLARLVAMGAAQVDALRSDSHATCSSTSPHGVLACLHACLQHVAWGRVFGSDACEQTRWSEWLAALLSVVEQMVPAALDSLAINDAITATMAGEAAEDEAACDDDDLQDESNDQHIIVRTSIWLTLRTICDLLGALVEAIGLPNETAQSLSGVLSLSVAQVRWIGRIYLQILTSVRHRGIVERGSEAFANLCQQLLATGRVSLVTLPCEWLVSILHTLEGVQVSVTRRSAGYPFVIASILAALVKHHYVLPVVSPALVLGSSASASASAEGSADDLLSRVVTSLFALASKPVSLDADQTVDLVQVHALNVLRALFADSSLSASHMQRFCAHGMVVALEGLCSPSWAVRNSSTMLASALTFTLVTLTRLNQDESRAQRISPAVLFARYPALLPQLRDLLLKHQQPDQPLREQSSMQSALVLLGKLGSDVDPSDIPGALANDILDLRDVIAFARKSPIQAVRIAAAQATVALTPVSDRPQLCINVLEMLQVLASVRTSSNELHGLLLLLDAALTTTLPDFVTRAFFAPAHATMSPFELMQQLTAQQSTLVSLATTGSRECATLRFGAVAALRNIAVACRALSTAARMAAVGLSIPTLPLQALSDSMWGASAHALCASPTASVRAVLPHHPLQQRIYATVLVDVLVDELSRSASSNGTGSGQVESALWCLQTHTLQLLPASSLPTPTTTRTPKTTSSELVLQIVAFLFTYSGEDGLMAALDDLSDALEAARTPGVRFVRDATQQWRLDDVYMLVCNLIQVAHRNPNHDLAWTEKVFKLLNLLLTYPGFLSWVSSEPLAAANFQALLDSLLSHIKQALLQAAAIPVPHAGCALTRVLLPVLSTLCVLDGTGGPVCTDAFRLWLERVGWCMDDEQPLYLRSSAIEALNTVWSFAWARAAAAAASSDFVQMWLVCIRGLLDDDEDVRVATCNTLARTLRALDLEATLPLVKNSDSMLKVALSHYMATCEALLPPDSVNTWLSALFELTLPPASVASDLDDLSLQMSTVGFNAGSQQRAPERAAAVFFREKSNMHREDAVLARSVRNAVQERLEQNADLFAASVLPLEPIQSFFARTLGWFEEHGPLLFSDSALVSSLLRPSEAFVRVTSRVVELCSVVQILATSQPSSVWVSIHQQVESLVPQLLRTQNNP</sequence>
<dbReference type="InterPro" id="IPR051954">
    <property type="entry name" value="tRNA_methyltransferase_THADA"/>
</dbReference>
<protein>
    <submittedName>
        <fullName evidence="7">Uncharacterized protein</fullName>
    </submittedName>
</protein>
<evidence type="ECO:0000259" key="6">
    <source>
        <dbReference type="Pfam" id="PF25151"/>
    </source>
</evidence>
<dbReference type="InParanoid" id="A0A0D2WJ49"/>
<dbReference type="InterPro" id="IPR019442">
    <property type="entry name" value="THADA/TRM732_DUF2428"/>
</dbReference>
<evidence type="ECO:0000256" key="1">
    <source>
        <dbReference type="ARBA" id="ARBA00010409"/>
    </source>
</evidence>
<dbReference type="GO" id="GO:0030488">
    <property type="term" value="P:tRNA methylation"/>
    <property type="evidence" value="ECO:0007669"/>
    <property type="project" value="TreeGrafter"/>
</dbReference>
<evidence type="ECO:0000313" key="8">
    <source>
        <dbReference type="Proteomes" id="UP000008743"/>
    </source>
</evidence>
<name>A0A0D2WJ49_CAPO3</name>
<evidence type="ECO:0000259" key="5">
    <source>
        <dbReference type="Pfam" id="PF25150"/>
    </source>
</evidence>
<dbReference type="Pfam" id="PF25151">
    <property type="entry name" value="TPR_Trm732_C"/>
    <property type="match status" value="1"/>
</dbReference>
<dbReference type="GO" id="GO:0005829">
    <property type="term" value="C:cytosol"/>
    <property type="evidence" value="ECO:0007669"/>
    <property type="project" value="TreeGrafter"/>
</dbReference>
<feature type="domain" description="tRNA (32-2'-O)-methyltransferase regulator THADA-like TPR repeats region" evidence="5">
    <location>
        <begin position="853"/>
        <end position="1003"/>
    </location>
</feature>
<feature type="domain" description="tRNA (32-2'-O)-methyltransferase regulator THADA-like C-terminal TPR repeats region" evidence="6">
    <location>
        <begin position="1519"/>
        <end position="1679"/>
    </location>
</feature>
<gene>
    <name evidence="7" type="ORF">CAOG_000762</name>
</gene>
<dbReference type="RefSeq" id="XP_004365633.1">
    <property type="nucleotide sequence ID" value="XM_004365576.2"/>
</dbReference>
<dbReference type="eggNOG" id="KOG1810">
    <property type="taxonomic scope" value="Eukaryota"/>
</dbReference>